<dbReference type="EMBL" id="CAMXCT010001335">
    <property type="protein sequence ID" value="CAI3989127.1"/>
    <property type="molecule type" value="Genomic_DNA"/>
</dbReference>
<reference evidence="1" key="1">
    <citation type="submission" date="2022-10" db="EMBL/GenBank/DDBJ databases">
        <authorList>
            <person name="Chen Y."/>
            <person name="Dougan E. K."/>
            <person name="Chan C."/>
            <person name="Rhodes N."/>
            <person name="Thang M."/>
        </authorList>
    </citation>
    <scope>NUCLEOTIDE SEQUENCE</scope>
</reference>
<protein>
    <submittedName>
        <fullName evidence="1">Uncharacterized protein</fullName>
    </submittedName>
</protein>
<proteinExistence type="predicted"/>
<sequence length="123" mass="14168">MEWVNQFGVEFDPPNQLEQYKAEVRKSTVALLKTALNIYWSRCSCGVRLMDAKCDTHYFSFNTSVAKERLRCSMSIRCAELAALGTENGHPGYEHDGEEIQRLKVNGTLAMLFVTDPWRNDMW</sequence>
<evidence type="ECO:0000313" key="2">
    <source>
        <dbReference type="EMBL" id="CAL4776439.1"/>
    </source>
</evidence>
<evidence type="ECO:0000313" key="3">
    <source>
        <dbReference type="Proteomes" id="UP001152797"/>
    </source>
</evidence>
<dbReference type="EMBL" id="CAMXCT030001335">
    <property type="protein sequence ID" value="CAL4776439.1"/>
    <property type="molecule type" value="Genomic_DNA"/>
</dbReference>
<name>A0A9P1CDF4_9DINO</name>
<reference evidence="2 3" key="2">
    <citation type="submission" date="2024-05" db="EMBL/GenBank/DDBJ databases">
        <authorList>
            <person name="Chen Y."/>
            <person name="Shah S."/>
            <person name="Dougan E. K."/>
            <person name="Thang M."/>
            <person name="Chan C."/>
        </authorList>
    </citation>
    <scope>NUCLEOTIDE SEQUENCE [LARGE SCALE GENOMIC DNA]</scope>
</reference>
<dbReference type="Proteomes" id="UP001152797">
    <property type="component" value="Unassembled WGS sequence"/>
</dbReference>
<dbReference type="AlphaFoldDB" id="A0A9P1CDF4"/>
<evidence type="ECO:0000313" key="1">
    <source>
        <dbReference type="EMBL" id="CAI3989127.1"/>
    </source>
</evidence>
<dbReference type="EMBL" id="CAMXCT020001335">
    <property type="protein sequence ID" value="CAL1142502.1"/>
    <property type="molecule type" value="Genomic_DNA"/>
</dbReference>
<comment type="caution">
    <text evidence="1">The sequence shown here is derived from an EMBL/GenBank/DDBJ whole genome shotgun (WGS) entry which is preliminary data.</text>
</comment>
<organism evidence="1">
    <name type="scientific">Cladocopium goreaui</name>
    <dbReference type="NCBI Taxonomy" id="2562237"/>
    <lineage>
        <taxon>Eukaryota</taxon>
        <taxon>Sar</taxon>
        <taxon>Alveolata</taxon>
        <taxon>Dinophyceae</taxon>
        <taxon>Suessiales</taxon>
        <taxon>Symbiodiniaceae</taxon>
        <taxon>Cladocopium</taxon>
    </lineage>
</organism>
<accession>A0A9P1CDF4</accession>
<keyword evidence="3" id="KW-1185">Reference proteome</keyword>
<gene>
    <name evidence="1" type="ORF">C1SCF055_LOCUS16221</name>
</gene>